<dbReference type="GO" id="GO:0050479">
    <property type="term" value="F:glyceryl-ether monooxygenase activity"/>
    <property type="evidence" value="ECO:0007669"/>
    <property type="project" value="TreeGrafter"/>
</dbReference>
<evidence type="ECO:0000256" key="3">
    <source>
        <dbReference type="ARBA" id="ARBA00022989"/>
    </source>
</evidence>
<dbReference type="GO" id="GO:0016020">
    <property type="term" value="C:membrane"/>
    <property type="evidence" value="ECO:0007669"/>
    <property type="project" value="GOC"/>
</dbReference>
<evidence type="ECO:0000313" key="9">
    <source>
        <dbReference type="EMBL" id="SVC76374.1"/>
    </source>
</evidence>
<comment type="subcellular location">
    <subcellularLocation>
        <location evidence="1">Endomembrane system</location>
        <topology evidence="1">Multi-pass membrane protein</topology>
    </subcellularLocation>
</comment>
<dbReference type="PANTHER" id="PTHR21624:SF1">
    <property type="entry name" value="ALKYLGLYCEROL MONOOXYGENASE"/>
    <property type="match status" value="1"/>
</dbReference>
<dbReference type="InterPro" id="IPR006694">
    <property type="entry name" value="Fatty_acid_hydroxylase"/>
</dbReference>
<evidence type="ECO:0000256" key="7">
    <source>
        <dbReference type="SAM" id="Phobius"/>
    </source>
</evidence>
<evidence type="ECO:0000256" key="1">
    <source>
        <dbReference type="ARBA" id="ARBA00004127"/>
    </source>
</evidence>
<dbReference type="PANTHER" id="PTHR21624">
    <property type="entry name" value="STEROL DESATURASE-RELATED PROTEIN"/>
    <property type="match status" value="1"/>
</dbReference>
<organism evidence="9">
    <name type="scientific">marine metagenome</name>
    <dbReference type="NCBI Taxonomy" id="408172"/>
    <lineage>
        <taxon>unclassified sequences</taxon>
        <taxon>metagenomes</taxon>
        <taxon>ecological metagenomes</taxon>
    </lineage>
</organism>
<dbReference type="GO" id="GO:0008610">
    <property type="term" value="P:lipid biosynthetic process"/>
    <property type="evidence" value="ECO:0007669"/>
    <property type="project" value="InterPro"/>
</dbReference>
<feature type="non-terminal residue" evidence="9">
    <location>
        <position position="200"/>
    </location>
</feature>
<dbReference type="AlphaFoldDB" id="A0A382PSS1"/>
<feature type="transmembrane region" description="Helical" evidence="7">
    <location>
        <begin position="6"/>
        <end position="24"/>
    </location>
</feature>
<name>A0A382PSS1_9ZZZZ</name>
<dbReference type="GO" id="GO:0005506">
    <property type="term" value="F:iron ion binding"/>
    <property type="evidence" value="ECO:0007669"/>
    <property type="project" value="InterPro"/>
</dbReference>
<sequence>VNLILYAIPFFFLLIFLELGWGFARGRNTYRINDTINSLSMGSLSRLQSLVILGVSGAIYEWIVAYFQLRQLPGDRIWVWIFCFILYDLAYYWKHRLGHEMLILWGSHVAHHQSEDFNLSTALRQTSIDFYSFLFYLPFFVLGFPAEVLFTTVSVNLIYQFWVHTEHVPKLGALEWIFVTPSNHRVHHARNKIYVDHNYG</sequence>
<feature type="transmembrane region" description="Helical" evidence="7">
    <location>
        <begin position="77"/>
        <end position="93"/>
    </location>
</feature>
<gene>
    <name evidence="9" type="ORF">METZ01_LOCUS329228</name>
</gene>
<evidence type="ECO:0000256" key="5">
    <source>
        <dbReference type="ARBA" id="ARBA00023098"/>
    </source>
</evidence>
<keyword evidence="6 7" id="KW-0472">Membrane</keyword>
<keyword evidence="3 7" id="KW-1133">Transmembrane helix</keyword>
<accession>A0A382PSS1</accession>
<keyword evidence="2 7" id="KW-0812">Transmembrane</keyword>
<protein>
    <recommendedName>
        <fullName evidence="8">Fatty acid hydroxylase domain-containing protein</fullName>
    </recommendedName>
</protein>
<feature type="domain" description="Fatty acid hydroxylase" evidence="8">
    <location>
        <begin position="80"/>
        <end position="200"/>
    </location>
</feature>
<dbReference type="InterPro" id="IPR051689">
    <property type="entry name" value="Sterol_desaturase/TMEM195"/>
</dbReference>
<reference evidence="9" key="1">
    <citation type="submission" date="2018-05" db="EMBL/GenBank/DDBJ databases">
        <authorList>
            <person name="Lanie J.A."/>
            <person name="Ng W.-L."/>
            <person name="Kazmierczak K.M."/>
            <person name="Andrzejewski T.M."/>
            <person name="Davidsen T.M."/>
            <person name="Wayne K.J."/>
            <person name="Tettelin H."/>
            <person name="Glass J.I."/>
            <person name="Rusch D."/>
            <person name="Podicherti R."/>
            <person name="Tsui H.-C.T."/>
            <person name="Winkler M.E."/>
        </authorList>
    </citation>
    <scope>NUCLEOTIDE SEQUENCE</scope>
</reference>
<evidence type="ECO:0000256" key="4">
    <source>
        <dbReference type="ARBA" id="ARBA00023002"/>
    </source>
</evidence>
<dbReference type="GO" id="GO:0006643">
    <property type="term" value="P:membrane lipid metabolic process"/>
    <property type="evidence" value="ECO:0007669"/>
    <property type="project" value="TreeGrafter"/>
</dbReference>
<feature type="non-terminal residue" evidence="9">
    <location>
        <position position="1"/>
    </location>
</feature>
<keyword evidence="5" id="KW-0443">Lipid metabolism</keyword>
<dbReference type="GO" id="GO:0005783">
    <property type="term" value="C:endoplasmic reticulum"/>
    <property type="evidence" value="ECO:0007669"/>
    <property type="project" value="TreeGrafter"/>
</dbReference>
<evidence type="ECO:0000259" key="8">
    <source>
        <dbReference type="Pfam" id="PF04116"/>
    </source>
</evidence>
<keyword evidence="4" id="KW-0560">Oxidoreductase</keyword>
<dbReference type="EMBL" id="UINC01109502">
    <property type="protein sequence ID" value="SVC76374.1"/>
    <property type="molecule type" value="Genomic_DNA"/>
</dbReference>
<feature type="transmembrane region" description="Helical" evidence="7">
    <location>
        <begin position="133"/>
        <end position="159"/>
    </location>
</feature>
<evidence type="ECO:0000256" key="2">
    <source>
        <dbReference type="ARBA" id="ARBA00022692"/>
    </source>
</evidence>
<feature type="transmembrane region" description="Helical" evidence="7">
    <location>
        <begin position="44"/>
        <end position="65"/>
    </location>
</feature>
<proteinExistence type="predicted"/>
<evidence type="ECO:0000256" key="6">
    <source>
        <dbReference type="ARBA" id="ARBA00023136"/>
    </source>
</evidence>
<dbReference type="Pfam" id="PF04116">
    <property type="entry name" value="FA_hydroxylase"/>
    <property type="match status" value="1"/>
</dbReference>